<dbReference type="NCBIfam" id="NF041874">
    <property type="entry name" value="EPS_EpsC"/>
    <property type="match status" value="1"/>
</dbReference>
<evidence type="ECO:0000313" key="6">
    <source>
        <dbReference type="EMBL" id="MDY7229069.1"/>
    </source>
</evidence>
<feature type="domain" description="Serine acetyltransferase N-terminal" evidence="5">
    <location>
        <begin position="86"/>
        <end position="129"/>
    </location>
</feature>
<dbReference type="CDD" id="cd03354">
    <property type="entry name" value="LbH_SAT"/>
    <property type="match status" value="1"/>
</dbReference>
<evidence type="ECO:0000256" key="4">
    <source>
        <dbReference type="ARBA" id="ARBA00023315"/>
    </source>
</evidence>
<gene>
    <name evidence="6" type="primary">epsC</name>
    <name evidence="6" type="ORF">SYV04_21835</name>
</gene>
<dbReference type="Proteomes" id="UP001291309">
    <property type="component" value="Unassembled WGS sequence"/>
</dbReference>
<dbReference type="EMBL" id="JAXIVS010000007">
    <property type="protein sequence ID" value="MDY7229069.1"/>
    <property type="molecule type" value="Genomic_DNA"/>
</dbReference>
<dbReference type="InterPro" id="IPR045304">
    <property type="entry name" value="LbH_SAT"/>
</dbReference>
<keyword evidence="2" id="KW-0028">Amino-acid biosynthesis</keyword>
<dbReference type="InterPro" id="IPR042122">
    <property type="entry name" value="Ser_AcTrfase_N_sf"/>
</dbReference>
<accession>A0ABU5H6G7</accession>
<dbReference type="SUPFAM" id="SSF51161">
    <property type="entry name" value="Trimeric LpxA-like enzymes"/>
    <property type="match status" value="1"/>
</dbReference>
<reference evidence="6 7" key="1">
    <citation type="submission" date="2023-12" db="EMBL/GenBank/DDBJ databases">
        <title>the genome sequence of Hyalangium sp. s54d21.</title>
        <authorList>
            <person name="Zhang X."/>
        </authorList>
    </citation>
    <scope>NUCLEOTIDE SEQUENCE [LARGE SCALE GENOMIC DNA]</scope>
    <source>
        <strain evidence="7">s54d21</strain>
    </source>
</reference>
<keyword evidence="7" id="KW-1185">Reference proteome</keyword>
<dbReference type="InterPro" id="IPR011004">
    <property type="entry name" value="Trimer_LpxA-like_sf"/>
</dbReference>
<organism evidence="6 7">
    <name type="scientific">Hyalangium rubrum</name>
    <dbReference type="NCBI Taxonomy" id="3103134"/>
    <lineage>
        <taxon>Bacteria</taxon>
        <taxon>Pseudomonadati</taxon>
        <taxon>Myxococcota</taxon>
        <taxon>Myxococcia</taxon>
        <taxon>Myxococcales</taxon>
        <taxon>Cystobacterineae</taxon>
        <taxon>Archangiaceae</taxon>
        <taxon>Hyalangium</taxon>
    </lineage>
</organism>
<dbReference type="InterPro" id="IPR010493">
    <property type="entry name" value="Ser_AcTrfase_N"/>
</dbReference>
<dbReference type="Gene3D" id="2.160.10.10">
    <property type="entry name" value="Hexapeptide repeat proteins"/>
    <property type="match status" value="1"/>
</dbReference>
<evidence type="ECO:0000259" key="5">
    <source>
        <dbReference type="Pfam" id="PF06426"/>
    </source>
</evidence>
<protein>
    <recommendedName>
        <fullName evidence="1">Serine acetyltransferase</fullName>
    </recommendedName>
</protein>
<evidence type="ECO:0000256" key="2">
    <source>
        <dbReference type="ARBA" id="ARBA00022605"/>
    </source>
</evidence>
<dbReference type="RefSeq" id="WP_321547790.1">
    <property type="nucleotide sequence ID" value="NZ_JAXIVS010000007.1"/>
</dbReference>
<proteinExistence type="predicted"/>
<evidence type="ECO:0000313" key="7">
    <source>
        <dbReference type="Proteomes" id="UP001291309"/>
    </source>
</evidence>
<evidence type="ECO:0000256" key="1">
    <source>
        <dbReference type="ARBA" id="ARBA00018522"/>
    </source>
</evidence>
<sequence>MDAPYDRLFSVLLESRERQCFPSEIRTAAPEFVQHVLGLLFPHFAERVECGAAAVRRDVMAVEANLVRLLALLGPLYPGTDATIPQRFMEELPDIYDFLRQDAQAIYEADPAARSVDEVLLTYPGFYAIAIFRVAHALHALGMPLLPRLLTEFAHQRTGVDIHPGATIGRRFVIDHGTGVVIGETTVIGDGVKLYQGVTLGALVVEKSLSDKKRHPTLEDDVVVYANATILGGGTVVGRGSIIAGNAWLTQSVPPQSVVSRRTEVRHRTSSAAEELGELEFHI</sequence>
<name>A0ABU5H6G7_9BACT</name>
<keyword evidence="3" id="KW-0808">Transferase</keyword>
<dbReference type="Gene3D" id="1.10.3130.10">
    <property type="entry name" value="serine acetyltransferase, domain 1"/>
    <property type="match status" value="1"/>
</dbReference>
<dbReference type="InterPro" id="IPR053376">
    <property type="entry name" value="Serine_acetyltransferase"/>
</dbReference>
<dbReference type="Pfam" id="PF06426">
    <property type="entry name" value="SATase_N"/>
    <property type="match status" value="1"/>
</dbReference>
<comment type="caution">
    <text evidence="6">The sequence shown here is derived from an EMBL/GenBank/DDBJ whole genome shotgun (WGS) entry which is preliminary data.</text>
</comment>
<dbReference type="PANTHER" id="PTHR42811">
    <property type="entry name" value="SERINE ACETYLTRANSFERASE"/>
    <property type="match status" value="1"/>
</dbReference>
<evidence type="ECO:0000256" key="3">
    <source>
        <dbReference type="ARBA" id="ARBA00022679"/>
    </source>
</evidence>
<keyword evidence="4" id="KW-0012">Acyltransferase</keyword>